<dbReference type="STRING" id="761804.BN000_05280"/>
<organism evidence="1 2">
    <name type="scientific">Mycobacterium europaeum</name>
    <dbReference type="NCBI Taxonomy" id="761804"/>
    <lineage>
        <taxon>Bacteria</taxon>
        <taxon>Bacillati</taxon>
        <taxon>Actinomycetota</taxon>
        <taxon>Actinomycetes</taxon>
        <taxon>Mycobacteriales</taxon>
        <taxon>Mycobacteriaceae</taxon>
        <taxon>Mycobacterium</taxon>
        <taxon>Mycobacterium simiae complex</taxon>
    </lineage>
</organism>
<name>A0A0U1DTR6_9MYCO</name>
<evidence type="ECO:0000313" key="1">
    <source>
        <dbReference type="EMBL" id="CQD21545.1"/>
    </source>
</evidence>
<keyword evidence="2" id="KW-1185">Reference proteome</keyword>
<evidence type="ECO:0000313" key="2">
    <source>
        <dbReference type="Proteomes" id="UP000199601"/>
    </source>
</evidence>
<reference evidence="2" key="1">
    <citation type="submission" date="2015-03" db="EMBL/GenBank/DDBJ databases">
        <authorList>
            <person name="Urmite Genomes"/>
        </authorList>
    </citation>
    <scope>NUCLEOTIDE SEQUENCE [LARGE SCALE GENOMIC DNA]</scope>
    <source>
        <strain evidence="2">CSUR P1344</strain>
    </source>
</reference>
<dbReference type="OrthoDB" id="4741730at2"/>
<protein>
    <submittedName>
        <fullName evidence="1">Uncharacterized protein</fullName>
    </submittedName>
</protein>
<proteinExistence type="predicted"/>
<dbReference type="RefSeq" id="WP_085242033.1">
    <property type="nucleotide sequence ID" value="NZ_CP157315.1"/>
</dbReference>
<dbReference type="Proteomes" id="UP000199601">
    <property type="component" value="Unassembled WGS sequence"/>
</dbReference>
<gene>
    <name evidence="1" type="ORF">BN000_05280</name>
</gene>
<dbReference type="AlphaFoldDB" id="A0A0U1DTR6"/>
<sequence>MIVEILLAAALALSCGGGAPVRADPSVFGTLGCACADRPSGGGPVQQHDIDRGIADGLSGWPPGPPR</sequence>
<dbReference type="EMBL" id="CTEC01000002">
    <property type="protein sequence ID" value="CQD21545.1"/>
    <property type="molecule type" value="Genomic_DNA"/>
</dbReference>
<accession>A0A0U1DTR6</accession>